<dbReference type="EMBL" id="BSYO01000038">
    <property type="protein sequence ID" value="GMH30385.1"/>
    <property type="molecule type" value="Genomic_DNA"/>
</dbReference>
<keyword evidence="2" id="KW-1185">Reference proteome</keyword>
<sequence length="105" mass="11501">MLCGSIAAVIPILVDIQTSRGQHFAGKKLSLLPGRFWAHLGVLCRSIFSPFECIGAGFPSLVLQWIDAVAEYSRFGAAVVEQLLDTDDLLKLLSSFAKWCCVLMK</sequence>
<accession>A0AAD3TIW7</accession>
<name>A0AAD3TIW7_NEPGR</name>
<comment type="caution">
    <text evidence="1">The sequence shown here is derived from an EMBL/GenBank/DDBJ whole genome shotgun (WGS) entry which is preliminary data.</text>
</comment>
<proteinExistence type="predicted"/>
<dbReference type="Proteomes" id="UP001279734">
    <property type="component" value="Unassembled WGS sequence"/>
</dbReference>
<gene>
    <name evidence="1" type="ORF">Nepgr_032228</name>
</gene>
<dbReference type="AlphaFoldDB" id="A0AAD3TIW7"/>
<reference evidence="1" key="1">
    <citation type="submission" date="2023-05" db="EMBL/GenBank/DDBJ databases">
        <title>Nepenthes gracilis genome sequencing.</title>
        <authorList>
            <person name="Fukushima K."/>
        </authorList>
    </citation>
    <scope>NUCLEOTIDE SEQUENCE</scope>
    <source>
        <strain evidence="1">SING2019-196</strain>
    </source>
</reference>
<evidence type="ECO:0000313" key="1">
    <source>
        <dbReference type="EMBL" id="GMH30385.1"/>
    </source>
</evidence>
<evidence type="ECO:0000313" key="2">
    <source>
        <dbReference type="Proteomes" id="UP001279734"/>
    </source>
</evidence>
<organism evidence="1 2">
    <name type="scientific">Nepenthes gracilis</name>
    <name type="common">Slender pitcher plant</name>
    <dbReference type="NCBI Taxonomy" id="150966"/>
    <lineage>
        <taxon>Eukaryota</taxon>
        <taxon>Viridiplantae</taxon>
        <taxon>Streptophyta</taxon>
        <taxon>Embryophyta</taxon>
        <taxon>Tracheophyta</taxon>
        <taxon>Spermatophyta</taxon>
        <taxon>Magnoliopsida</taxon>
        <taxon>eudicotyledons</taxon>
        <taxon>Gunneridae</taxon>
        <taxon>Pentapetalae</taxon>
        <taxon>Caryophyllales</taxon>
        <taxon>Nepenthaceae</taxon>
        <taxon>Nepenthes</taxon>
    </lineage>
</organism>
<protein>
    <submittedName>
        <fullName evidence="1">Uncharacterized protein</fullName>
    </submittedName>
</protein>